<dbReference type="EMBL" id="CP013065">
    <property type="protein sequence ID" value="ALM12953.1"/>
    <property type="molecule type" value="Genomic_DNA"/>
</dbReference>
<accession>A0A0S1SJ27</accession>
<organism evidence="2 3">
    <name type="scientific">Candidatus Peribacter riflensis</name>
    <dbReference type="NCBI Taxonomy" id="1735162"/>
    <lineage>
        <taxon>Bacteria</taxon>
        <taxon>Candidatus Peregrinibacteriota</taxon>
        <taxon>Candidatus Peribacteria</taxon>
        <taxon>Candidatus Peribacterales</taxon>
        <taxon>Candidatus Peribacteraceae</taxon>
        <taxon>Candidatus Peribacter</taxon>
    </lineage>
</organism>
<evidence type="ECO:0000256" key="1">
    <source>
        <dbReference type="SAM" id="MobiDB-lite"/>
    </source>
</evidence>
<accession>A0A0S1SH50</accession>
<feature type="region of interest" description="Disordered" evidence="1">
    <location>
        <begin position="76"/>
        <end position="106"/>
    </location>
</feature>
<sequence length="106" mass="11629">MNHQTFSQELEKLTALPEEQVARAKEASQGLNEADRAEFLKQLTASDQELAGVLQQQNDAAEAFAVALTDAEKQMNRVERSSVESAEKREEIKEAEQGISDLPAAA</sequence>
<protein>
    <submittedName>
        <fullName evidence="2">Uncharacterized protein</fullName>
    </submittedName>
</protein>
<accession>A0A0S1SVB1</accession>
<dbReference type="STRING" id="1735162.PeribacterB2_0254"/>
<reference evidence="2 3" key="2">
    <citation type="journal article" date="2016" name="PeerJ">
        <title>Analysis of five complete genome sequences for members of the class Peribacteria in the recently recognized Peregrinibacteria bacterial phylum.</title>
        <authorList>
            <person name="Anantharaman K."/>
            <person name="Brown C.T."/>
            <person name="Burstein D."/>
            <person name="Castelle C.J."/>
            <person name="Probst A.J."/>
            <person name="Thomas B.C."/>
            <person name="Williams K.H."/>
            <person name="Banfield J.F."/>
        </authorList>
    </citation>
    <scope>NUCLEOTIDE SEQUENCE [LARGE SCALE GENOMIC DNA]</scope>
    <source>
        <strain evidence="2">RIFOXYD1_FULL_PER-ii_59_16</strain>
    </source>
</reference>
<proteinExistence type="predicted"/>
<accession>A0A0S1SR67</accession>
<dbReference type="AlphaFoldDB" id="A0A0S1SVB1"/>
<feature type="compositionally biased region" description="Basic and acidic residues" evidence="1">
    <location>
        <begin position="76"/>
        <end position="96"/>
    </location>
</feature>
<reference evidence="3" key="1">
    <citation type="submission" date="2015-10" db="EMBL/GenBank/DDBJ databases">
        <title>Analysis of five complete genome sequences for members of the class Peribacteria in the recently recognized Peregrinibacteria bacterial phylum.</title>
        <authorList>
            <person name="Anantharaman K."/>
            <person name="Brown C.T."/>
            <person name="Burstein D."/>
            <person name="Castelle C.J."/>
            <person name="Probst A.J."/>
            <person name="Thomas B.C."/>
            <person name="Williams K.H."/>
            <person name="Banfield J.F."/>
        </authorList>
    </citation>
    <scope>NUCLEOTIDE SEQUENCE [LARGE SCALE GENOMIC DNA]</scope>
</reference>
<dbReference type="KEGG" id="prf:PeribacterA2_0254"/>
<gene>
    <name evidence="2" type="ORF">PeribacterD1_0254</name>
</gene>
<evidence type="ECO:0000313" key="2">
    <source>
        <dbReference type="EMBL" id="ALM12953.1"/>
    </source>
</evidence>
<name>A0A0S1SVB1_9BACT</name>
<evidence type="ECO:0000313" key="3">
    <source>
        <dbReference type="Proteomes" id="UP000069135"/>
    </source>
</evidence>
<dbReference type="Proteomes" id="UP000069135">
    <property type="component" value="Chromosome"/>
</dbReference>
<accession>A0A0S1SHC3</accession>